<accession>A0ACC1A464</accession>
<protein>
    <submittedName>
        <fullName evidence="1">Uncharacterized protein</fullName>
    </submittedName>
</protein>
<keyword evidence="2" id="KW-1185">Reference proteome</keyword>
<evidence type="ECO:0000313" key="1">
    <source>
        <dbReference type="EMBL" id="KAJ0080966.1"/>
    </source>
</evidence>
<comment type="caution">
    <text evidence="1">The sequence shown here is derived from an EMBL/GenBank/DDBJ whole genome shotgun (WGS) entry which is preliminary data.</text>
</comment>
<dbReference type="Proteomes" id="UP001164250">
    <property type="component" value="Chromosome 12"/>
</dbReference>
<dbReference type="EMBL" id="CM047908">
    <property type="protein sequence ID" value="KAJ0080966.1"/>
    <property type="molecule type" value="Genomic_DNA"/>
</dbReference>
<sequence length="719" mass="82936">MGEPVITLFLKTLEQLQKGGQLITGIQEEVEWIKRELEAMLAFLKEADRGQRRDGLVTAWVGEVRNLVYDAEDIIDTFVIRSSTLRWNLIKHIQMRYQVNSQIRKIKSRVTEVKERRDRYDVLKAVLFEFKSSREEAALDIMDDVNEGQLQERTYRYLENKNYLLVVDDLWEAQLWDELKQALPRDRGLVIFTSRIRDIASRVEDNCHIHELQPLPHELARDIFCLKAFGEEMTCPRELEALTEAIIRRCEGLPLAIVNLAGHLSRTESKQQEMQSLLYDLDWDHNHSTDLERLNKVLVCSYNHLPYYLKYCFLYIGLFPEDYEIGRKRLIRMWVAEGFVQKTSQKSEEEVANSYFKQLIDRSMIQSITLHARDVVKACKLHNLMREVATQMFKEEKFGAILVDRNNEIEDRQRRLSVYSNAENIPANIRLVRLLDLQGVGIESLPDEVGDLINLRNTNVSTLPRGINMLTELRHLHMASFFDRDNKDFLKIPKGKLCFKELQTLSGIDCDQNFMKQLRSLTNLRKLYIGGITGSNSEELCSCLRSISKHPTENLQLNPLLRSPPRLEKLKLQGSLRRIAKDICCSSGGFPKLTSLRILDIQSWERWMPIEEGTMPSLRLSAYCKLSDVIAITRWLSPPHSPSEFNSGRKVSIFKLPGYVQKEGYFVAALLVCSFFIDTTDARTIEYGPINDSSGGCDAMKEQNANLNLANPYDGACLA</sequence>
<name>A0ACC1A464_9ROSI</name>
<organism evidence="1 2">
    <name type="scientific">Pistacia atlantica</name>
    <dbReference type="NCBI Taxonomy" id="434234"/>
    <lineage>
        <taxon>Eukaryota</taxon>
        <taxon>Viridiplantae</taxon>
        <taxon>Streptophyta</taxon>
        <taxon>Embryophyta</taxon>
        <taxon>Tracheophyta</taxon>
        <taxon>Spermatophyta</taxon>
        <taxon>Magnoliopsida</taxon>
        <taxon>eudicotyledons</taxon>
        <taxon>Gunneridae</taxon>
        <taxon>Pentapetalae</taxon>
        <taxon>rosids</taxon>
        <taxon>malvids</taxon>
        <taxon>Sapindales</taxon>
        <taxon>Anacardiaceae</taxon>
        <taxon>Pistacia</taxon>
    </lineage>
</organism>
<proteinExistence type="predicted"/>
<gene>
    <name evidence="1" type="ORF">Patl1_09824</name>
</gene>
<reference evidence="2" key="1">
    <citation type="journal article" date="2023" name="G3 (Bethesda)">
        <title>Genome assembly and association tests identify interacting loci associated with vigor, precocity, and sex in interspecific pistachio rootstocks.</title>
        <authorList>
            <person name="Palmer W."/>
            <person name="Jacygrad E."/>
            <person name="Sagayaradj S."/>
            <person name="Cavanaugh K."/>
            <person name="Han R."/>
            <person name="Bertier L."/>
            <person name="Beede B."/>
            <person name="Kafkas S."/>
            <person name="Golino D."/>
            <person name="Preece J."/>
            <person name="Michelmore R."/>
        </authorList>
    </citation>
    <scope>NUCLEOTIDE SEQUENCE [LARGE SCALE GENOMIC DNA]</scope>
</reference>
<evidence type="ECO:0000313" key="2">
    <source>
        <dbReference type="Proteomes" id="UP001164250"/>
    </source>
</evidence>